<keyword evidence="1" id="KW-0472">Membrane</keyword>
<dbReference type="AlphaFoldDB" id="A0AAD5TPP1"/>
<comment type="caution">
    <text evidence="2">The sequence shown here is derived from an EMBL/GenBank/DDBJ whole genome shotgun (WGS) entry which is preliminary data.</text>
</comment>
<evidence type="ECO:0000313" key="2">
    <source>
        <dbReference type="EMBL" id="KAJ3182611.1"/>
    </source>
</evidence>
<gene>
    <name evidence="2" type="ORF">HDU87_007949</name>
</gene>
<accession>A0AAD5TPP1</accession>
<feature type="transmembrane region" description="Helical" evidence="1">
    <location>
        <begin position="117"/>
        <end position="137"/>
    </location>
</feature>
<proteinExistence type="predicted"/>
<keyword evidence="3" id="KW-1185">Reference proteome</keyword>
<evidence type="ECO:0000313" key="3">
    <source>
        <dbReference type="Proteomes" id="UP001212152"/>
    </source>
</evidence>
<keyword evidence="1" id="KW-0812">Transmembrane</keyword>
<feature type="transmembrane region" description="Helical" evidence="1">
    <location>
        <begin position="72"/>
        <end position="97"/>
    </location>
</feature>
<sequence length="171" mass="19038">MDINKLDNGTLRAVVVRLAAFNLFWSASSTIVFLLFQSTLWTPLFMLPPLVVPYLGLQVLRNHHARGTRLYSLWLQFTVALSLLASVIVLPIMVVMARRDGFDEMCRGAGDYCNATAFTSMAQIMVLGAGFQLYYTLAVRRFATIMRENPDAFPVGTGHGIYLPVSRDDSA</sequence>
<feature type="transmembrane region" description="Helical" evidence="1">
    <location>
        <begin position="14"/>
        <end position="35"/>
    </location>
</feature>
<dbReference type="EMBL" id="JADGJQ010000008">
    <property type="protein sequence ID" value="KAJ3182611.1"/>
    <property type="molecule type" value="Genomic_DNA"/>
</dbReference>
<reference evidence="2" key="1">
    <citation type="submission" date="2020-05" db="EMBL/GenBank/DDBJ databases">
        <title>Phylogenomic resolution of chytrid fungi.</title>
        <authorList>
            <person name="Stajich J.E."/>
            <person name="Amses K."/>
            <person name="Simmons R."/>
            <person name="Seto K."/>
            <person name="Myers J."/>
            <person name="Bonds A."/>
            <person name="Quandt C.A."/>
            <person name="Barry K."/>
            <person name="Liu P."/>
            <person name="Grigoriev I."/>
            <person name="Longcore J.E."/>
            <person name="James T.Y."/>
        </authorList>
    </citation>
    <scope>NUCLEOTIDE SEQUENCE</scope>
    <source>
        <strain evidence="2">JEL0379</strain>
    </source>
</reference>
<name>A0AAD5TPP1_9FUNG</name>
<feature type="transmembrane region" description="Helical" evidence="1">
    <location>
        <begin position="41"/>
        <end position="60"/>
    </location>
</feature>
<keyword evidence="1" id="KW-1133">Transmembrane helix</keyword>
<protein>
    <submittedName>
        <fullName evidence="2">Uncharacterized protein</fullName>
    </submittedName>
</protein>
<dbReference type="Proteomes" id="UP001212152">
    <property type="component" value="Unassembled WGS sequence"/>
</dbReference>
<organism evidence="2 3">
    <name type="scientific">Geranomyces variabilis</name>
    <dbReference type="NCBI Taxonomy" id="109894"/>
    <lineage>
        <taxon>Eukaryota</taxon>
        <taxon>Fungi</taxon>
        <taxon>Fungi incertae sedis</taxon>
        <taxon>Chytridiomycota</taxon>
        <taxon>Chytridiomycota incertae sedis</taxon>
        <taxon>Chytridiomycetes</taxon>
        <taxon>Spizellomycetales</taxon>
        <taxon>Powellomycetaceae</taxon>
        <taxon>Geranomyces</taxon>
    </lineage>
</organism>
<evidence type="ECO:0000256" key="1">
    <source>
        <dbReference type="SAM" id="Phobius"/>
    </source>
</evidence>